<evidence type="ECO:0000259" key="2">
    <source>
        <dbReference type="Pfam" id="PF06985"/>
    </source>
</evidence>
<reference evidence="3" key="2">
    <citation type="submission" date="2023-06" db="EMBL/GenBank/DDBJ databases">
        <authorList>
            <consortium name="Lawrence Berkeley National Laboratory"/>
            <person name="Haridas S."/>
            <person name="Hensen N."/>
            <person name="Bonometti L."/>
            <person name="Westerberg I."/>
            <person name="Brannstrom I.O."/>
            <person name="Guillou S."/>
            <person name="Cros-Aarteil S."/>
            <person name="Calhoun S."/>
            <person name="Kuo A."/>
            <person name="Mondo S."/>
            <person name="Pangilinan J."/>
            <person name="Riley R."/>
            <person name="Labutti K."/>
            <person name="Andreopoulos B."/>
            <person name="Lipzen A."/>
            <person name="Chen C."/>
            <person name="Yanf M."/>
            <person name="Daum C."/>
            <person name="Ng V."/>
            <person name="Clum A."/>
            <person name="Steindorff A."/>
            <person name="Ohm R."/>
            <person name="Martin F."/>
            <person name="Silar P."/>
            <person name="Natvig D."/>
            <person name="Lalanne C."/>
            <person name="Gautier V."/>
            <person name="Ament-Velasquez S.L."/>
            <person name="Kruys A."/>
            <person name="Hutchinson M.I."/>
            <person name="Powell A.J."/>
            <person name="Barry K."/>
            <person name="Miller A.N."/>
            <person name="Grigoriev I.V."/>
            <person name="Debuchy R."/>
            <person name="Gladieux P."/>
            <person name="Thoren M.H."/>
            <person name="Johannesson H."/>
        </authorList>
    </citation>
    <scope>NUCLEOTIDE SEQUENCE</scope>
    <source>
        <strain evidence="3">CBS 560.94</strain>
    </source>
</reference>
<comment type="caution">
    <text evidence="3">The sequence shown here is derived from an EMBL/GenBank/DDBJ whole genome shotgun (WGS) entry which is preliminary data.</text>
</comment>
<dbReference type="AlphaFoldDB" id="A0AAE0JDE7"/>
<dbReference type="PANTHER" id="PTHR24148:SF73">
    <property type="entry name" value="HET DOMAIN PROTEIN (AFU_ORTHOLOGUE AFUA_8G01020)"/>
    <property type="match status" value="1"/>
</dbReference>
<accession>A0AAE0JDE7</accession>
<sequence length="882" mass="100821">MLPDLCCGAAKHHGRLLPHEMSYDRSTPVNDWVEMLEKSLIFGKAQTLCIPQPHSILQTAVAQDLRPLLPDTIHHAPFYQSRQSVTYVFTNEPRKYHQRDVNYDLIPLRIKLPEIRLLELFPAPNFTDDLWCRLYTALIEEPPQYAGDGLPCSKCSVQDPLWYINLQRRYGRDACQGCGLTKDNGRTFEIPSYHALSYAWGDCTKSHKIFTIKPTAGDHQHGISPASRSTDGDGSANGGHGSLIIPITASLDSCLRQLRSSCGSASLTIWIDQICIDQSNDREKSAQVELMRKIYSLAQRVIIWLGPTAEGSDDVMDAHAHVAQIFWKYHRTIPMGNQPALANLDRFVATDETWSLPDFQDTINEVVMIYAPLIQDHKLQKWLSRDWFSRIWVIQELSLSRDAVFVCGEKSLDAVDTFVSSRLFEEVLWRRVHENPTYELKLPQTLTHILGFFAKDYLRQLYYEFSAILTKTAMVLTQIARAVIEKEHDHLEVLSLAQFPKQGVTEMEDGVDEQFPLPSWVPDWYNGLRRPYRAYHGRVLRSFSASLNTSVRVVPTVLQSTLGLRGYLVDTIEEVGSYIQNRDSSAAITLDKYDKVAKLYGLLCSIKYFWHRSAEKGHGIYRHAPRQNEALWRVPIGDLWRWSEREEGQPVSIRPPSEPGAHIFEQALEYCRNWTSIGHQRIQHTIPDVKFTPILSQAEEEVVQRAEDRKGVLFKYLCHLNLMFELRPYLTKKGYMGLAPSYTQPGDVLVIFSGGSVPYVIRPVTADTDRYRFKPDAESQVKSDDQSRVGSATEAKQAVEDCHDPNFKLPESSLYTKEQIQAMYEKHKLHLSSRPQRKPVVLPTRPDENDSIYTFVGEAFCDGIMDGEFMERAGDIEDFFLV</sequence>
<proteinExistence type="predicted"/>
<dbReference type="Pfam" id="PF06985">
    <property type="entry name" value="HET"/>
    <property type="match status" value="1"/>
</dbReference>
<gene>
    <name evidence="3" type="ORF">B0H65DRAFT_540100</name>
</gene>
<evidence type="ECO:0000313" key="4">
    <source>
        <dbReference type="Proteomes" id="UP001278500"/>
    </source>
</evidence>
<evidence type="ECO:0000256" key="1">
    <source>
        <dbReference type="SAM" id="MobiDB-lite"/>
    </source>
</evidence>
<feature type="region of interest" description="Disordered" evidence="1">
    <location>
        <begin position="216"/>
        <end position="236"/>
    </location>
</feature>
<feature type="compositionally biased region" description="Basic and acidic residues" evidence="1">
    <location>
        <begin position="776"/>
        <end position="787"/>
    </location>
</feature>
<evidence type="ECO:0000313" key="3">
    <source>
        <dbReference type="EMBL" id="KAK3342434.1"/>
    </source>
</evidence>
<dbReference type="RefSeq" id="XP_062680227.1">
    <property type="nucleotide sequence ID" value="XM_062829141.1"/>
</dbReference>
<dbReference type="Proteomes" id="UP001278500">
    <property type="component" value="Unassembled WGS sequence"/>
</dbReference>
<feature type="domain" description="Heterokaryon incompatibility" evidence="2">
    <location>
        <begin position="193"/>
        <end position="396"/>
    </location>
</feature>
<dbReference type="Pfam" id="PF26639">
    <property type="entry name" value="Het-6_barrel"/>
    <property type="match status" value="2"/>
</dbReference>
<reference evidence="3" key="1">
    <citation type="journal article" date="2023" name="Mol. Phylogenet. Evol.">
        <title>Genome-scale phylogeny and comparative genomics of the fungal order Sordariales.</title>
        <authorList>
            <person name="Hensen N."/>
            <person name="Bonometti L."/>
            <person name="Westerberg I."/>
            <person name="Brannstrom I.O."/>
            <person name="Guillou S."/>
            <person name="Cros-Aarteil S."/>
            <person name="Calhoun S."/>
            <person name="Haridas S."/>
            <person name="Kuo A."/>
            <person name="Mondo S."/>
            <person name="Pangilinan J."/>
            <person name="Riley R."/>
            <person name="LaButti K."/>
            <person name="Andreopoulos B."/>
            <person name="Lipzen A."/>
            <person name="Chen C."/>
            <person name="Yan M."/>
            <person name="Daum C."/>
            <person name="Ng V."/>
            <person name="Clum A."/>
            <person name="Steindorff A."/>
            <person name="Ohm R.A."/>
            <person name="Martin F."/>
            <person name="Silar P."/>
            <person name="Natvig D.O."/>
            <person name="Lalanne C."/>
            <person name="Gautier V."/>
            <person name="Ament-Velasquez S.L."/>
            <person name="Kruys A."/>
            <person name="Hutchinson M.I."/>
            <person name="Powell A.J."/>
            <person name="Barry K."/>
            <person name="Miller A.N."/>
            <person name="Grigoriev I.V."/>
            <person name="Debuchy R."/>
            <person name="Gladieux P."/>
            <person name="Hiltunen Thoren M."/>
            <person name="Johannesson H."/>
        </authorList>
    </citation>
    <scope>NUCLEOTIDE SEQUENCE</scope>
    <source>
        <strain evidence="3">CBS 560.94</strain>
    </source>
</reference>
<name>A0AAE0JDE7_9PEZI</name>
<organism evidence="3 4">
    <name type="scientific">Neurospora tetraspora</name>
    <dbReference type="NCBI Taxonomy" id="94610"/>
    <lineage>
        <taxon>Eukaryota</taxon>
        <taxon>Fungi</taxon>
        <taxon>Dikarya</taxon>
        <taxon>Ascomycota</taxon>
        <taxon>Pezizomycotina</taxon>
        <taxon>Sordariomycetes</taxon>
        <taxon>Sordariomycetidae</taxon>
        <taxon>Sordariales</taxon>
        <taxon>Sordariaceae</taxon>
        <taxon>Neurospora</taxon>
    </lineage>
</organism>
<dbReference type="InterPro" id="IPR052895">
    <property type="entry name" value="HetReg/Transcr_Mod"/>
</dbReference>
<dbReference type="EMBL" id="JAUEPP010000005">
    <property type="protein sequence ID" value="KAK3342434.1"/>
    <property type="molecule type" value="Genomic_DNA"/>
</dbReference>
<protein>
    <submittedName>
        <fullName evidence="3">Heterokaryon incompatibility protein-domain-containing protein</fullName>
    </submittedName>
</protein>
<dbReference type="GeneID" id="87866295"/>
<feature type="region of interest" description="Disordered" evidence="1">
    <location>
        <begin position="776"/>
        <end position="797"/>
    </location>
</feature>
<dbReference type="PANTHER" id="PTHR24148">
    <property type="entry name" value="ANKYRIN REPEAT DOMAIN-CONTAINING PROTEIN 39 HOMOLOG-RELATED"/>
    <property type="match status" value="1"/>
</dbReference>
<keyword evidence="4" id="KW-1185">Reference proteome</keyword>
<dbReference type="InterPro" id="IPR010730">
    <property type="entry name" value="HET"/>
</dbReference>